<keyword evidence="1" id="KW-0472">Membrane</keyword>
<name>A0A9Q1BRU6_HOLLE</name>
<feature type="transmembrane region" description="Helical" evidence="1">
    <location>
        <begin position="20"/>
        <end position="41"/>
    </location>
</feature>
<dbReference type="Proteomes" id="UP001152320">
    <property type="component" value="Chromosome 12"/>
</dbReference>
<evidence type="ECO:0000313" key="4">
    <source>
        <dbReference type="Proteomes" id="UP001152320"/>
    </source>
</evidence>
<protein>
    <submittedName>
        <fullName evidence="3">Tyrosine-protein phosphatase non-receptor type ptp-2</fullName>
    </submittedName>
</protein>
<sequence>MGDIAMAHYMETENTNLHYLSWSLPLVIIFSVGAIVALIIWKNRKNPRPLKISEFSEMFHKLMANNCFYMREDFQGESSGEFIVCQPPSTNTNYEFWQMLWEQSVHTIIVIGLPQDRKKSPSSYWPSDLDKVEAYQDISVSLTELKKLKPYITWRRLLISREDFIFIYKCVLAAIEVNAYETTIEDDSYPYSTAIYHSI</sequence>
<dbReference type="PROSITE" id="PS50055">
    <property type="entry name" value="TYR_PHOSPHATASE_PTP"/>
    <property type="match status" value="1"/>
</dbReference>
<dbReference type="PANTHER" id="PTHR19134:SF449">
    <property type="entry name" value="TYROSINE-PROTEIN PHOSPHATASE 1"/>
    <property type="match status" value="1"/>
</dbReference>
<dbReference type="InterPro" id="IPR029021">
    <property type="entry name" value="Prot-tyrosine_phosphatase-like"/>
</dbReference>
<dbReference type="InterPro" id="IPR050348">
    <property type="entry name" value="Protein-Tyr_Phosphatase"/>
</dbReference>
<dbReference type="PANTHER" id="PTHR19134">
    <property type="entry name" value="RECEPTOR-TYPE TYROSINE-PROTEIN PHOSPHATASE"/>
    <property type="match status" value="1"/>
</dbReference>
<keyword evidence="4" id="KW-1185">Reference proteome</keyword>
<dbReference type="Gene3D" id="3.90.190.10">
    <property type="entry name" value="Protein tyrosine phosphatase superfamily"/>
    <property type="match status" value="1"/>
</dbReference>
<dbReference type="GO" id="GO:0004725">
    <property type="term" value="F:protein tyrosine phosphatase activity"/>
    <property type="evidence" value="ECO:0007669"/>
    <property type="project" value="InterPro"/>
</dbReference>
<dbReference type="AlphaFoldDB" id="A0A9Q1BRU6"/>
<proteinExistence type="predicted"/>
<dbReference type="EMBL" id="JAIZAY010000012">
    <property type="protein sequence ID" value="KAJ8031953.1"/>
    <property type="molecule type" value="Genomic_DNA"/>
</dbReference>
<evidence type="ECO:0000256" key="1">
    <source>
        <dbReference type="SAM" id="Phobius"/>
    </source>
</evidence>
<accession>A0A9Q1BRU6</accession>
<evidence type="ECO:0000313" key="3">
    <source>
        <dbReference type="EMBL" id="KAJ8031953.1"/>
    </source>
</evidence>
<dbReference type="Pfam" id="PF00102">
    <property type="entry name" value="Y_phosphatase"/>
    <property type="match status" value="1"/>
</dbReference>
<dbReference type="SUPFAM" id="SSF52799">
    <property type="entry name" value="(Phosphotyrosine protein) phosphatases II"/>
    <property type="match status" value="1"/>
</dbReference>
<dbReference type="OrthoDB" id="5854477at2759"/>
<organism evidence="3 4">
    <name type="scientific">Holothuria leucospilota</name>
    <name type="common">Black long sea cucumber</name>
    <name type="synonym">Mertensiothuria leucospilota</name>
    <dbReference type="NCBI Taxonomy" id="206669"/>
    <lineage>
        <taxon>Eukaryota</taxon>
        <taxon>Metazoa</taxon>
        <taxon>Echinodermata</taxon>
        <taxon>Eleutherozoa</taxon>
        <taxon>Echinozoa</taxon>
        <taxon>Holothuroidea</taxon>
        <taxon>Aspidochirotacea</taxon>
        <taxon>Aspidochirotida</taxon>
        <taxon>Holothuriidae</taxon>
        <taxon>Holothuria</taxon>
    </lineage>
</organism>
<evidence type="ECO:0000259" key="2">
    <source>
        <dbReference type="PROSITE" id="PS50055"/>
    </source>
</evidence>
<keyword evidence="1" id="KW-0812">Transmembrane</keyword>
<keyword evidence="1" id="KW-1133">Transmembrane helix</keyword>
<feature type="domain" description="Tyrosine-protein phosphatase" evidence="2">
    <location>
        <begin position="42"/>
        <end position="199"/>
    </location>
</feature>
<comment type="caution">
    <text evidence="3">The sequence shown here is derived from an EMBL/GenBank/DDBJ whole genome shotgun (WGS) entry which is preliminary data.</text>
</comment>
<gene>
    <name evidence="3" type="ORF">HOLleu_25330</name>
</gene>
<dbReference type="InterPro" id="IPR000242">
    <property type="entry name" value="PTP_cat"/>
</dbReference>
<reference evidence="3" key="1">
    <citation type="submission" date="2021-10" db="EMBL/GenBank/DDBJ databases">
        <title>Tropical sea cucumber genome reveals ecological adaptation and Cuvierian tubules defense mechanism.</title>
        <authorList>
            <person name="Chen T."/>
        </authorList>
    </citation>
    <scope>NUCLEOTIDE SEQUENCE</scope>
    <source>
        <strain evidence="3">Nanhai2018</strain>
        <tissue evidence="3">Muscle</tissue>
    </source>
</reference>